<protein>
    <submittedName>
        <fullName evidence="1">Uncharacterized protein</fullName>
    </submittedName>
</protein>
<reference evidence="2" key="1">
    <citation type="submission" date="2011-06" db="EMBL/GenBank/DDBJ databases">
        <title>Complete genome sequence of Paenibacillus mucilaginosus KNP414.</title>
        <authorList>
            <person name="Wang J."/>
            <person name="Hu S."/>
            <person name="Hu X."/>
            <person name="Zhang B."/>
            <person name="Dong D."/>
            <person name="Zhang S."/>
            <person name="Zhao K."/>
            <person name="Wu D."/>
        </authorList>
    </citation>
    <scope>NUCLEOTIDE SEQUENCE [LARGE SCALE GENOMIC DNA]</scope>
    <source>
        <strain evidence="2">KNP414</strain>
    </source>
</reference>
<dbReference type="HOGENOM" id="CLU_2667634_0_0_9"/>
<gene>
    <name evidence="1" type="ordered locus">KNP414_07444</name>
</gene>
<dbReference type="Proteomes" id="UP000006620">
    <property type="component" value="Chromosome"/>
</dbReference>
<name>F8F7D9_PAEMK</name>
<sequence>MGLFLSLRASKKCAKPLARGRRAFYVCDFIHCCAFYAGLHKEGGAEGSAGLVCNLLVPGQRDAPGADGRIRMQRR</sequence>
<dbReference type="AlphaFoldDB" id="F8F7D9"/>
<reference evidence="1 2" key="2">
    <citation type="journal article" date="2013" name="Genome Announc.">
        <title>Genome Sequence of Growth-Improving Paenibacillus mucilaginosus Strain KNP414.</title>
        <authorList>
            <person name="Lu J.J."/>
            <person name="Wang J.F."/>
            <person name="Hu X.F."/>
        </authorList>
    </citation>
    <scope>NUCLEOTIDE SEQUENCE [LARGE SCALE GENOMIC DNA]</scope>
    <source>
        <strain evidence="1 2">KNP414</strain>
    </source>
</reference>
<evidence type="ECO:0000313" key="2">
    <source>
        <dbReference type="Proteomes" id="UP000006620"/>
    </source>
</evidence>
<organism evidence="1 2">
    <name type="scientific">Paenibacillus mucilaginosus (strain KNP414)</name>
    <dbReference type="NCBI Taxonomy" id="1036673"/>
    <lineage>
        <taxon>Bacteria</taxon>
        <taxon>Bacillati</taxon>
        <taxon>Bacillota</taxon>
        <taxon>Bacilli</taxon>
        <taxon>Bacillales</taxon>
        <taxon>Paenibacillaceae</taxon>
        <taxon>Paenibacillus</taxon>
    </lineage>
</organism>
<dbReference type="EMBL" id="CP002869">
    <property type="protein sequence ID" value="AEI45948.1"/>
    <property type="molecule type" value="Genomic_DNA"/>
</dbReference>
<evidence type="ECO:0000313" key="1">
    <source>
        <dbReference type="EMBL" id="AEI45948.1"/>
    </source>
</evidence>
<dbReference type="PATRIC" id="fig|1036673.3.peg.6948"/>
<accession>F8F7D9</accession>
<dbReference type="KEGG" id="pms:KNP414_07444"/>
<proteinExistence type="predicted"/>